<dbReference type="PANTHER" id="PTHR38033:SF1">
    <property type="entry name" value="DOTU FAMILY TYPE IV_VI SECRETION SYSTEM PROTEIN"/>
    <property type="match status" value="1"/>
</dbReference>
<dbReference type="Proteomes" id="UP000254875">
    <property type="component" value="Unassembled WGS sequence"/>
</dbReference>
<proteinExistence type="predicted"/>
<dbReference type="NCBIfam" id="NF038228">
    <property type="entry name" value="IcmH_DotU_IVB"/>
    <property type="match status" value="1"/>
</dbReference>
<evidence type="ECO:0000313" key="5">
    <source>
        <dbReference type="EMBL" id="RDK02444.1"/>
    </source>
</evidence>
<protein>
    <submittedName>
        <fullName evidence="5">Type VI secretion system protein TssL</fullName>
    </submittedName>
</protein>
<dbReference type="InterPro" id="IPR006665">
    <property type="entry name" value="OmpA-like"/>
</dbReference>
<dbReference type="InterPro" id="IPR017733">
    <property type="entry name" value="OmpA-like_dom_proteobacteria"/>
</dbReference>
<dbReference type="PANTHER" id="PTHR38033">
    <property type="entry name" value="MEMBRANE PROTEIN-RELATED"/>
    <property type="match status" value="1"/>
</dbReference>
<organism evidence="5 6">
    <name type="scientific">Paraburkholderia lacunae</name>
    <dbReference type="NCBI Taxonomy" id="2211104"/>
    <lineage>
        <taxon>Bacteria</taxon>
        <taxon>Pseudomonadati</taxon>
        <taxon>Pseudomonadota</taxon>
        <taxon>Betaproteobacteria</taxon>
        <taxon>Burkholderiales</taxon>
        <taxon>Burkholderiaceae</taxon>
        <taxon>Paraburkholderia</taxon>
    </lineage>
</organism>
<dbReference type="SUPFAM" id="SSF103088">
    <property type="entry name" value="OmpA-like"/>
    <property type="match status" value="1"/>
</dbReference>
<evidence type="ECO:0000256" key="3">
    <source>
        <dbReference type="SAM" id="Phobius"/>
    </source>
</evidence>
<name>A0A370NA05_9BURK</name>
<dbReference type="Pfam" id="PF09850">
    <property type="entry name" value="DotU"/>
    <property type="match status" value="1"/>
</dbReference>
<sequence length="451" mass="48279">MSRDDFPADQDATFLVPRPGGKSAVSGASAASGDIPASTQPPTQPHAAASTPLDALASGPIPTSGLNPLLRAANPLLDLIVPLRHMSTHSDLEDLRRRLVDGVRQFESEARAANLSVETLSAARYALCTFLDETVSSTPWGGGGAWSGRSLLILFHNEASGGEKFFMILQRLAQDPRTNLEVLELMYVCLALGMEGRYRLIEGGRAQLDVLRERLLVMIRERRGPLERDLSPHWQGVVDKRNPLMRMLPMWVLAALTGVILMALQLAFSISLNRTSDPVFAALHGVKTAVAEPAATPQAVVALEPVKPRLAAFLAPEVSQGLVSVVETPGKSTVTLHGDGMFGSGSADVSRSFYPLLDRIGDALKTVPGRVVVAGHTDDQRIVSARFPSNWHLSQARAEAVKQVLAARTGAPARFAAEGRGDTEPLVPNDSAANRARNRRVDVTVVTSGTP</sequence>
<evidence type="ECO:0000256" key="2">
    <source>
        <dbReference type="SAM" id="MobiDB-lite"/>
    </source>
</evidence>
<dbReference type="OrthoDB" id="345640at2"/>
<dbReference type="InterPro" id="IPR036737">
    <property type="entry name" value="OmpA-like_sf"/>
</dbReference>
<dbReference type="NCBIfam" id="NF005444">
    <property type="entry name" value="PRK07033.1"/>
    <property type="match status" value="1"/>
</dbReference>
<feature type="transmembrane region" description="Helical" evidence="3">
    <location>
        <begin position="248"/>
        <end position="268"/>
    </location>
</feature>
<feature type="compositionally biased region" description="Low complexity" evidence="2">
    <location>
        <begin position="20"/>
        <end position="33"/>
    </location>
</feature>
<reference evidence="6" key="1">
    <citation type="submission" date="2018-05" db="EMBL/GenBank/DDBJ databases">
        <authorList>
            <person name="Feng T."/>
        </authorList>
    </citation>
    <scope>NUCLEOTIDE SEQUENCE [LARGE SCALE GENOMIC DNA]</scope>
    <source>
        <strain evidence="6">S27</strain>
    </source>
</reference>
<dbReference type="InterPro" id="IPR038522">
    <property type="entry name" value="T4/T6SS_DotU_sf"/>
</dbReference>
<dbReference type="NCBIfam" id="TIGR03350">
    <property type="entry name" value="type_VI_ompA"/>
    <property type="match status" value="1"/>
</dbReference>
<dbReference type="Gene3D" id="1.25.40.590">
    <property type="entry name" value="Type IV / VI secretion system, DotU"/>
    <property type="match status" value="1"/>
</dbReference>
<dbReference type="GO" id="GO:0016020">
    <property type="term" value="C:membrane"/>
    <property type="evidence" value="ECO:0007669"/>
    <property type="project" value="UniProtKB-UniRule"/>
</dbReference>
<keyword evidence="6" id="KW-1185">Reference proteome</keyword>
<keyword evidence="3" id="KW-1133">Transmembrane helix</keyword>
<keyword evidence="1 3" id="KW-0472">Membrane</keyword>
<dbReference type="CDD" id="cd07185">
    <property type="entry name" value="OmpA_C-like"/>
    <property type="match status" value="1"/>
</dbReference>
<dbReference type="PROSITE" id="PS51123">
    <property type="entry name" value="OMPA_2"/>
    <property type="match status" value="1"/>
</dbReference>
<dbReference type="AlphaFoldDB" id="A0A370NA05"/>
<keyword evidence="3" id="KW-0812">Transmembrane</keyword>
<evidence type="ECO:0000259" key="4">
    <source>
        <dbReference type="PROSITE" id="PS51123"/>
    </source>
</evidence>
<feature type="region of interest" description="Disordered" evidence="2">
    <location>
        <begin position="1"/>
        <end position="56"/>
    </location>
</feature>
<feature type="domain" description="OmpA-like" evidence="4">
    <location>
        <begin position="329"/>
        <end position="449"/>
    </location>
</feature>
<dbReference type="EMBL" id="QHKS01000007">
    <property type="protein sequence ID" value="RDK02444.1"/>
    <property type="molecule type" value="Genomic_DNA"/>
</dbReference>
<accession>A0A370NA05</accession>
<dbReference type="RefSeq" id="WP_115101120.1">
    <property type="nucleotide sequence ID" value="NZ_QHKS01000007.1"/>
</dbReference>
<dbReference type="Gene3D" id="3.30.1330.60">
    <property type="entry name" value="OmpA-like domain"/>
    <property type="match status" value="1"/>
</dbReference>
<gene>
    <name evidence="5" type="ORF">DLM46_12690</name>
</gene>
<dbReference type="NCBIfam" id="TIGR03349">
    <property type="entry name" value="IV_VI_DotU"/>
    <property type="match status" value="1"/>
</dbReference>
<dbReference type="InterPro" id="IPR017732">
    <property type="entry name" value="T4/T6SS_DotU"/>
</dbReference>
<evidence type="ECO:0000256" key="1">
    <source>
        <dbReference type="PROSITE-ProRule" id="PRU00473"/>
    </source>
</evidence>
<comment type="caution">
    <text evidence="5">The sequence shown here is derived from an EMBL/GenBank/DDBJ whole genome shotgun (WGS) entry which is preliminary data.</text>
</comment>
<dbReference type="Pfam" id="PF00691">
    <property type="entry name" value="OmpA"/>
    <property type="match status" value="1"/>
</dbReference>
<evidence type="ECO:0000313" key="6">
    <source>
        <dbReference type="Proteomes" id="UP000254875"/>
    </source>
</evidence>